<evidence type="ECO:0000313" key="4">
    <source>
        <dbReference type="EnsemblPlants" id="cds.evm.model.02.2006"/>
    </source>
</evidence>
<reference evidence="4" key="1">
    <citation type="submission" date="2018-11" db="EMBL/GenBank/DDBJ databases">
        <authorList>
            <person name="Grassa J C."/>
        </authorList>
    </citation>
    <scope>NUCLEOTIDE SEQUENCE [LARGE SCALE GENOMIC DNA]</scope>
</reference>
<sequence>MAGRIGSVLINCDERSLLKKLRLMIIVHACIGVCLAACDASDFKLVVAEANTSTSQNHYTISTLITATSNLAHITFGNQLHAYAIRTGLKAFPHVSNTLLSLYAKAQDLNSLNWVFYEVQNPDVYSWTTLLSAYTKLGCVEYACHLFDKMPLCCNVAIWNALITGCSSNGYGEIAVLYFSKMHKSSIRHDNYSLASVLSVCCIETLDFGRQVHLLVIKTGFLGRTSVVNALLTMYFNCGIVLDAYKVFGEADDDDAYKVCDSITFNVMIDGLARVGRDDDALVMFEEMRSVCLRPSELTFVSVFSSCKVPRIAHQLHAEAIKLGFEAHPAVSNAAINMYSCCGDLNAAHMVFQRLANKDIVSWNSMISSFFQGNDGKLGILAYLEMQRAGIKPDEFTFGSLLAKSEFVDIVEMVQALICKNGLIAKSQVSNALVSAYCRHRKVNLAYRIFQDTECKNLVSWNTMISGFLINGFPVDGLEQFSKLLMTNILPNVYSLTIILSCCASISALSQGKQVHGYIITSGFCPETCLGNALITMYAKCGVLDWSLRVFDTMIERDTVSYNALISAYAQHGQGEEAVRCFEVMQGLSSMFKPDQATFTAVLSACSHAGLVDDGIRIFNSMVNDYGLLAGVDHFSCIVDLLGRGGYLDEAEIITNSKHLKAHSNIWWALLSACAAHSNIKLGRIVAGILLETEQDNPSVYVLLANIYAAADQWQEAANTREMIRRTKMTKQPGCSWIAS</sequence>
<dbReference type="EnsemblPlants" id="evm.model.02.2006">
    <property type="protein sequence ID" value="cds.evm.model.02.2006"/>
    <property type="gene ID" value="evm.TU.02.2006"/>
</dbReference>
<evidence type="ECO:0000313" key="5">
    <source>
        <dbReference type="Proteomes" id="UP000596661"/>
    </source>
</evidence>
<feature type="repeat" description="PPR" evidence="3">
    <location>
        <begin position="155"/>
        <end position="189"/>
    </location>
</feature>
<proteinExistence type="inferred from homology"/>
<feature type="repeat" description="PPR" evidence="3">
    <location>
        <begin position="261"/>
        <end position="295"/>
    </location>
</feature>
<dbReference type="PANTHER" id="PTHR47926">
    <property type="entry name" value="PENTATRICOPEPTIDE REPEAT-CONTAINING PROTEIN"/>
    <property type="match status" value="1"/>
</dbReference>
<keyword evidence="1" id="KW-0677">Repeat</keyword>
<evidence type="ECO:0008006" key="6">
    <source>
        <dbReference type="Google" id="ProtNLM"/>
    </source>
</evidence>
<dbReference type="Gramene" id="evm.model.02.2006">
    <property type="protein sequence ID" value="cds.evm.model.02.2006"/>
    <property type="gene ID" value="evm.TU.02.2006"/>
</dbReference>
<reference evidence="4" key="2">
    <citation type="submission" date="2021-03" db="UniProtKB">
        <authorList>
            <consortium name="EnsemblPlants"/>
        </authorList>
    </citation>
    <scope>IDENTIFICATION</scope>
</reference>
<name>A0A803NVZ2_CANSA</name>
<dbReference type="FunFam" id="1.25.40.10:FF:000196">
    <property type="entry name" value="Pentatricopeptide repeat-containing protein At4g14850"/>
    <property type="match status" value="1"/>
</dbReference>
<dbReference type="GO" id="GO:0009451">
    <property type="term" value="P:RNA modification"/>
    <property type="evidence" value="ECO:0007669"/>
    <property type="project" value="InterPro"/>
</dbReference>
<evidence type="ECO:0000256" key="1">
    <source>
        <dbReference type="ARBA" id="ARBA00022737"/>
    </source>
</evidence>
<dbReference type="InterPro" id="IPR046848">
    <property type="entry name" value="E_motif"/>
</dbReference>
<dbReference type="NCBIfam" id="TIGR00756">
    <property type="entry name" value="PPR"/>
    <property type="match status" value="5"/>
</dbReference>
<feature type="repeat" description="PPR" evidence="3">
    <location>
        <begin position="457"/>
        <end position="491"/>
    </location>
</feature>
<evidence type="ECO:0000256" key="2">
    <source>
        <dbReference type="ARBA" id="ARBA00061659"/>
    </source>
</evidence>
<dbReference type="InterPro" id="IPR046960">
    <property type="entry name" value="PPR_At4g14850-like_plant"/>
</dbReference>
<dbReference type="FunFam" id="1.25.40.10:FF:000090">
    <property type="entry name" value="Pentatricopeptide repeat-containing protein, chloroplastic"/>
    <property type="match status" value="1"/>
</dbReference>
<dbReference type="Gene3D" id="1.25.40.10">
    <property type="entry name" value="Tetratricopeptide repeat domain"/>
    <property type="match status" value="5"/>
</dbReference>
<dbReference type="EMBL" id="UZAU01000228">
    <property type="status" value="NOT_ANNOTATED_CDS"/>
    <property type="molecule type" value="Genomic_DNA"/>
</dbReference>
<feature type="repeat" description="PPR" evidence="3">
    <location>
        <begin position="359"/>
        <end position="393"/>
    </location>
</feature>
<dbReference type="Pfam" id="PF20431">
    <property type="entry name" value="E_motif"/>
    <property type="match status" value="1"/>
</dbReference>
<feature type="repeat" description="PPR" evidence="3">
    <location>
        <begin position="595"/>
        <end position="625"/>
    </location>
</feature>
<dbReference type="Pfam" id="PF13041">
    <property type="entry name" value="PPR_2"/>
    <property type="match status" value="3"/>
</dbReference>
<dbReference type="Proteomes" id="UP000596661">
    <property type="component" value="Chromosome 2"/>
</dbReference>
<protein>
    <recommendedName>
        <fullName evidence="6">Pentatricopeptide repeat-containing protein</fullName>
    </recommendedName>
</protein>
<feature type="repeat" description="PPR" evidence="3">
    <location>
        <begin position="123"/>
        <end position="153"/>
    </location>
</feature>
<keyword evidence="5" id="KW-1185">Reference proteome</keyword>
<dbReference type="AlphaFoldDB" id="A0A803NVZ2"/>
<dbReference type="InterPro" id="IPR011990">
    <property type="entry name" value="TPR-like_helical_dom_sf"/>
</dbReference>
<dbReference type="PANTHER" id="PTHR47926:SF342">
    <property type="entry name" value="TETRATRICOPEPTIDE-LIKE HELICAL DOMAIN-CONTAINING PROTEIN-RELATED"/>
    <property type="match status" value="1"/>
</dbReference>
<feature type="repeat" description="PPR" evidence="3">
    <location>
        <begin position="558"/>
        <end position="588"/>
    </location>
</feature>
<dbReference type="OMA" id="SCAAYGN"/>
<evidence type="ECO:0000256" key="3">
    <source>
        <dbReference type="PROSITE-ProRule" id="PRU00708"/>
    </source>
</evidence>
<dbReference type="InterPro" id="IPR002885">
    <property type="entry name" value="PPR_rpt"/>
</dbReference>
<dbReference type="Pfam" id="PF01535">
    <property type="entry name" value="PPR"/>
    <property type="match status" value="4"/>
</dbReference>
<dbReference type="PROSITE" id="PS51375">
    <property type="entry name" value="PPR"/>
    <property type="match status" value="7"/>
</dbReference>
<dbReference type="GO" id="GO:0003723">
    <property type="term" value="F:RNA binding"/>
    <property type="evidence" value="ECO:0007669"/>
    <property type="project" value="InterPro"/>
</dbReference>
<accession>A0A803NVZ2</accession>
<comment type="similarity">
    <text evidence="2">Belongs to the PPR family. PCMP-E subfamily.</text>
</comment>
<organism evidence="4 5">
    <name type="scientific">Cannabis sativa</name>
    <name type="common">Hemp</name>
    <name type="synonym">Marijuana</name>
    <dbReference type="NCBI Taxonomy" id="3483"/>
    <lineage>
        <taxon>Eukaryota</taxon>
        <taxon>Viridiplantae</taxon>
        <taxon>Streptophyta</taxon>
        <taxon>Embryophyta</taxon>
        <taxon>Tracheophyta</taxon>
        <taxon>Spermatophyta</taxon>
        <taxon>Magnoliopsida</taxon>
        <taxon>eudicotyledons</taxon>
        <taxon>Gunneridae</taxon>
        <taxon>Pentapetalae</taxon>
        <taxon>rosids</taxon>
        <taxon>fabids</taxon>
        <taxon>Rosales</taxon>
        <taxon>Cannabaceae</taxon>
        <taxon>Cannabis</taxon>
    </lineage>
</organism>